<dbReference type="STRING" id="1120919.GCA_000429165_01033"/>
<dbReference type="EMBL" id="BJYF01000011">
    <property type="protein sequence ID" value="GEN60175.1"/>
    <property type="molecule type" value="Genomic_DNA"/>
</dbReference>
<dbReference type="AlphaFoldDB" id="A0A511XB93"/>
<dbReference type="OrthoDB" id="7281406at2"/>
<protein>
    <submittedName>
        <fullName evidence="1">Uncharacterized protein</fullName>
    </submittedName>
</protein>
<evidence type="ECO:0000313" key="1">
    <source>
        <dbReference type="EMBL" id="GEN60175.1"/>
    </source>
</evidence>
<name>A0A511XB93_9PROT</name>
<accession>A0A511XB93</accession>
<proteinExistence type="predicted"/>
<evidence type="ECO:0000313" key="2">
    <source>
        <dbReference type="Proteomes" id="UP000321635"/>
    </source>
</evidence>
<sequence length="74" mass="7878">MVDLDLVKTANEFKSLNEGEILNGYLDGFYGGPKPGCDSSESYRLGWANGRTDSGLGMTAEAQQSDADRLAVSS</sequence>
<reference evidence="1 2" key="1">
    <citation type="submission" date="2019-07" db="EMBL/GenBank/DDBJ databases">
        <title>Whole genome shotgun sequence of Acetobacter nitrogenifigens NBRC 105050.</title>
        <authorList>
            <person name="Hosoyama A."/>
            <person name="Uohara A."/>
            <person name="Ohji S."/>
            <person name="Ichikawa N."/>
        </authorList>
    </citation>
    <scope>NUCLEOTIDE SEQUENCE [LARGE SCALE GENOMIC DNA]</scope>
    <source>
        <strain evidence="1 2">NBRC 105050</strain>
    </source>
</reference>
<comment type="caution">
    <text evidence="1">The sequence shown here is derived from an EMBL/GenBank/DDBJ whole genome shotgun (WGS) entry which is preliminary data.</text>
</comment>
<keyword evidence="2" id="KW-1185">Reference proteome</keyword>
<organism evidence="1 2">
    <name type="scientific">Acetobacter nitrogenifigens DSM 23921 = NBRC 105050</name>
    <dbReference type="NCBI Taxonomy" id="1120919"/>
    <lineage>
        <taxon>Bacteria</taxon>
        <taxon>Pseudomonadati</taxon>
        <taxon>Pseudomonadota</taxon>
        <taxon>Alphaproteobacteria</taxon>
        <taxon>Acetobacterales</taxon>
        <taxon>Acetobacteraceae</taxon>
        <taxon>Acetobacter</taxon>
    </lineage>
</organism>
<gene>
    <name evidence="1" type="ORF">ANI02nite_20590</name>
</gene>
<dbReference type="Proteomes" id="UP000321635">
    <property type="component" value="Unassembled WGS sequence"/>
</dbReference>
<dbReference type="RefSeq" id="WP_026397158.1">
    <property type="nucleotide sequence ID" value="NZ_AUBI01000003.1"/>
</dbReference>